<organism evidence="13 14">
    <name type="scientific">Acetomicrobium flavidum</name>
    <dbReference type="NCBI Taxonomy" id="49896"/>
    <lineage>
        <taxon>Bacteria</taxon>
        <taxon>Thermotogati</taxon>
        <taxon>Synergistota</taxon>
        <taxon>Synergistia</taxon>
        <taxon>Synergistales</taxon>
        <taxon>Acetomicrobiaceae</taxon>
        <taxon>Acetomicrobium</taxon>
    </lineage>
</organism>
<dbReference type="Gene3D" id="3.40.50.720">
    <property type="entry name" value="NAD(P)-binding Rossmann-like Domain"/>
    <property type="match status" value="1"/>
</dbReference>
<evidence type="ECO:0000313" key="14">
    <source>
        <dbReference type="Proteomes" id="UP000185093"/>
    </source>
</evidence>
<sequence>MKITVVGSGVSGKALALFAKNAGFDVFVTEQNKLDDDTKELYDENGIKWEEGGHTRGLLDCDLLVLSSGVSEKSIPVKMARQEGLPLKGELDFIYPYLSGKIIGVTGTNGKSTTAALVHHLLTKLGYNAALAGNFGIPLANFAMKKFDYIVIEVSSFQLHWATHFSFDIAIVTNICPDHIDWHGSFEAYVKAKRRIIDLLAPDGYCIYRTKEEDLLQIGNRKGARLYWSSNTPVYGNAVQDDLVLSNSEVVLMANDHNLKLFSPTTLPLFGRHNVENAAMAMAAVYYLGRDVNKASKSLSDFKNLPHRCERVGEKDGVLFIDDSKGTNVASTITAITSIPGRKVVILGGRGKGEQYDELAKVVKEHVKAAILLGEEKEAISKALEEAKFYNFYFVSSMEEAVSMAFKIADQGEIVLLSPACTSWDMYKNYHERGMHFQKIVKEIVKADTVKNG</sequence>
<dbReference type="InterPro" id="IPR013221">
    <property type="entry name" value="Mur_ligase_cen"/>
</dbReference>
<dbReference type="Proteomes" id="UP000185093">
    <property type="component" value="Unassembled WGS sequence"/>
</dbReference>
<keyword evidence="7 9" id="KW-0067">ATP-binding</keyword>
<dbReference type="Pfam" id="PF08245">
    <property type="entry name" value="Mur_ligase_M"/>
    <property type="match status" value="1"/>
</dbReference>
<comment type="subcellular location">
    <subcellularLocation>
        <location evidence="1 9 10">Cytoplasm</location>
    </subcellularLocation>
</comment>
<keyword evidence="9 10" id="KW-0961">Cell wall biogenesis/degradation</keyword>
<evidence type="ECO:0000256" key="6">
    <source>
        <dbReference type="ARBA" id="ARBA00022741"/>
    </source>
</evidence>
<evidence type="ECO:0000259" key="12">
    <source>
        <dbReference type="Pfam" id="PF08245"/>
    </source>
</evidence>
<keyword evidence="4 9" id="KW-0436">Ligase</keyword>
<evidence type="ECO:0000313" key="13">
    <source>
        <dbReference type="EMBL" id="SIN62745.1"/>
    </source>
</evidence>
<reference evidence="13 14" key="1">
    <citation type="submission" date="2016-11" db="EMBL/GenBank/DDBJ databases">
        <authorList>
            <person name="Varghese N."/>
            <person name="Submissions S."/>
        </authorList>
    </citation>
    <scope>NUCLEOTIDE SEQUENCE [LARGE SCALE GENOMIC DNA]</scope>
    <source>
        <strain evidence="13 14">DSM 20664</strain>
    </source>
</reference>
<keyword evidence="9 10" id="KW-0573">Peptidoglycan synthesis</keyword>
<keyword evidence="14" id="KW-1185">Reference proteome</keyword>
<evidence type="ECO:0000256" key="1">
    <source>
        <dbReference type="ARBA" id="ARBA00004496"/>
    </source>
</evidence>
<keyword evidence="3 9" id="KW-0963">Cytoplasm</keyword>
<dbReference type="GO" id="GO:0016874">
    <property type="term" value="F:ligase activity"/>
    <property type="evidence" value="ECO:0007669"/>
    <property type="project" value="UniProtKB-KW"/>
</dbReference>
<comment type="catalytic activity">
    <reaction evidence="9 10">
        <text>UDP-N-acetyl-alpha-D-muramoyl-L-alanine + D-glutamate + ATP = UDP-N-acetyl-alpha-D-muramoyl-L-alanyl-D-glutamate + ADP + phosphate + H(+)</text>
        <dbReference type="Rhea" id="RHEA:16429"/>
        <dbReference type="ChEBI" id="CHEBI:15378"/>
        <dbReference type="ChEBI" id="CHEBI:29986"/>
        <dbReference type="ChEBI" id="CHEBI:30616"/>
        <dbReference type="ChEBI" id="CHEBI:43474"/>
        <dbReference type="ChEBI" id="CHEBI:83898"/>
        <dbReference type="ChEBI" id="CHEBI:83900"/>
        <dbReference type="ChEBI" id="CHEBI:456216"/>
        <dbReference type="EC" id="6.3.2.9"/>
    </reaction>
</comment>
<keyword evidence="9 10" id="KW-0133">Cell shape</keyword>
<dbReference type="InterPro" id="IPR004101">
    <property type="entry name" value="Mur_ligase_C"/>
</dbReference>
<evidence type="ECO:0000259" key="11">
    <source>
        <dbReference type="Pfam" id="PF02875"/>
    </source>
</evidence>
<evidence type="ECO:0000256" key="3">
    <source>
        <dbReference type="ARBA" id="ARBA00022490"/>
    </source>
</evidence>
<dbReference type="EC" id="6.3.2.9" evidence="9 10"/>
<dbReference type="InterPro" id="IPR005762">
    <property type="entry name" value="MurD"/>
</dbReference>
<dbReference type="PANTHER" id="PTHR43692:SF1">
    <property type="entry name" value="UDP-N-ACETYLMURAMOYLALANINE--D-GLUTAMATE LIGASE"/>
    <property type="match status" value="1"/>
</dbReference>
<dbReference type="InterPro" id="IPR036565">
    <property type="entry name" value="Mur-like_cat_sf"/>
</dbReference>
<evidence type="ECO:0000256" key="9">
    <source>
        <dbReference type="HAMAP-Rule" id="MF_00639"/>
    </source>
</evidence>
<feature type="binding site" evidence="9">
    <location>
        <begin position="107"/>
        <end position="113"/>
    </location>
    <ligand>
        <name>ATP</name>
        <dbReference type="ChEBI" id="CHEBI:30616"/>
    </ligand>
</feature>
<evidence type="ECO:0000256" key="8">
    <source>
        <dbReference type="ARBA" id="ARBA00023306"/>
    </source>
</evidence>
<name>A0ABY1JAV2_9BACT</name>
<evidence type="ECO:0000256" key="2">
    <source>
        <dbReference type="ARBA" id="ARBA00004752"/>
    </source>
</evidence>
<dbReference type="SUPFAM" id="SSF51984">
    <property type="entry name" value="MurCD N-terminal domain"/>
    <property type="match status" value="1"/>
</dbReference>
<gene>
    <name evidence="9" type="primary">murD</name>
    <name evidence="13" type="ORF">SAMN05444368_0237</name>
</gene>
<keyword evidence="5 9" id="KW-0132">Cell division</keyword>
<keyword evidence="6 9" id="KW-0547">Nucleotide-binding</keyword>
<comment type="similarity">
    <text evidence="9">Belongs to the MurCDEF family.</text>
</comment>
<evidence type="ECO:0000256" key="5">
    <source>
        <dbReference type="ARBA" id="ARBA00022618"/>
    </source>
</evidence>
<comment type="caution">
    <text evidence="13">The sequence shown here is derived from an EMBL/GenBank/DDBJ whole genome shotgun (WGS) entry which is preliminary data.</text>
</comment>
<comment type="function">
    <text evidence="9 10">Cell wall formation. Catalyzes the addition of glutamate to the nucleotide precursor UDP-N-acetylmuramoyl-L-alanine (UMA).</text>
</comment>
<dbReference type="PANTHER" id="PTHR43692">
    <property type="entry name" value="UDP-N-ACETYLMURAMOYLALANINE--D-GLUTAMATE LIGASE"/>
    <property type="match status" value="1"/>
</dbReference>
<dbReference type="HAMAP" id="MF_00639">
    <property type="entry name" value="MurD"/>
    <property type="match status" value="1"/>
</dbReference>
<dbReference type="SUPFAM" id="SSF53623">
    <property type="entry name" value="MurD-like peptide ligases, catalytic domain"/>
    <property type="match status" value="1"/>
</dbReference>
<dbReference type="InterPro" id="IPR018109">
    <property type="entry name" value="Folylpolyglutamate_synth_CS"/>
</dbReference>
<dbReference type="Pfam" id="PF21377">
    <property type="entry name" value="MurD_N"/>
    <property type="match status" value="1"/>
</dbReference>
<dbReference type="NCBIfam" id="TIGR01087">
    <property type="entry name" value="murD"/>
    <property type="match status" value="1"/>
</dbReference>
<accession>A0ABY1JAV2</accession>
<evidence type="ECO:0000256" key="4">
    <source>
        <dbReference type="ARBA" id="ARBA00022598"/>
    </source>
</evidence>
<feature type="domain" description="Mur ligase C-terminal" evidence="11">
    <location>
        <begin position="307"/>
        <end position="421"/>
    </location>
</feature>
<feature type="domain" description="Mur ligase central" evidence="12">
    <location>
        <begin position="105"/>
        <end position="285"/>
    </location>
</feature>
<evidence type="ECO:0000256" key="7">
    <source>
        <dbReference type="ARBA" id="ARBA00022840"/>
    </source>
</evidence>
<dbReference type="EMBL" id="FSQZ01000001">
    <property type="protein sequence ID" value="SIN62745.1"/>
    <property type="molecule type" value="Genomic_DNA"/>
</dbReference>
<dbReference type="Gene3D" id="3.90.190.20">
    <property type="entry name" value="Mur ligase, C-terminal domain"/>
    <property type="match status" value="1"/>
</dbReference>
<dbReference type="Pfam" id="PF02875">
    <property type="entry name" value="Mur_ligase_C"/>
    <property type="match status" value="1"/>
</dbReference>
<dbReference type="PROSITE" id="PS01011">
    <property type="entry name" value="FOLYLPOLYGLU_SYNT_1"/>
    <property type="match status" value="1"/>
</dbReference>
<keyword evidence="8 9" id="KW-0131">Cell cycle</keyword>
<dbReference type="RefSeq" id="WP_074199028.1">
    <property type="nucleotide sequence ID" value="NZ_FSQZ01000001.1"/>
</dbReference>
<dbReference type="Gene3D" id="3.40.1190.10">
    <property type="entry name" value="Mur-like, catalytic domain"/>
    <property type="match status" value="1"/>
</dbReference>
<proteinExistence type="inferred from homology"/>
<comment type="pathway">
    <text evidence="2 9 10">Cell wall biogenesis; peptidoglycan biosynthesis.</text>
</comment>
<protein>
    <recommendedName>
        <fullName evidence="9 10">UDP-N-acetylmuramoylalanine--D-glutamate ligase</fullName>
        <ecNumber evidence="9 10">6.3.2.9</ecNumber>
    </recommendedName>
    <alternativeName>
        <fullName evidence="9">D-glutamic acid-adding enzyme</fullName>
    </alternativeName>
    <alternativeName>
        <fullName evidence="9">UDP-N-acetylmuramoyl-L-alanyl-D-glutamate synthetase</fullName>
    </alternativeName>
</protein>
<dbReference type="SUPFAM" id="SSF53244">
    <property type="entry name" value="MurD-like peptide ligases, peptide-binding domain"/>
    <property type="match status" value="1"/>
</dbReference>
<dbReference type="InterPro" id="IPR036615">
    <property type="entry name" value="Mur_ligase_C_dom_sf"/>
</dbReference>
<evidence type="ECO:0000256" key="10">
    <source>
        <dbReference type="RuleBase" id="RU003664"/>
    </source>
</evidence>